<sequence>MDIIVDLIKNQLYDSAILALSSAVLDNNSMSLFSLIQNNYAFGLCYAKKGNLSQAITYYEDALSFFKQMHSNSNNTNQSNICKEQWPFPKLAYSPEISNQMTYEDACLEYINILISCGNISHASKILQELETQGSNSFKFETLSGLISVKLGDCKQASRHYMNALKINPSALEIRMILGKLNLDPLSEKCDITKQTQSNYQQTYIDNITNITSRLSQCFRLLHEGSISDVRREIKSIHSAHFNRRYFTSNIETQNISRNSGYKSAMIIDRSSDQQQQQSFASYNNHIQPSHQHQFITTCSSGCIICSQLTYIECICQWASGSSADVRNKLRKEIMSDVTHPDQFSQQKKLRKQLMKKRMRRQIAQTTAWLLSYCNSLQKSPALQFGLAAVLSVPLMRGFTLHLLKDDKKNENSKIKAKVKEYSKINKKFSWLARIIEVVAINAYRQIVGTCHGTEPFTVHLCFYLITQILLPSCSQKTNQNNNNSNESSKINTFNQTLISGIQSPHIELRLILQDALTVKMSLLRLILHRLEYSSLLRVRIMSFREGKKEKQKEKIQLK</sequence>
<dbReference type="InterPro" id="IPR019734">
    <property type="entry name" value="TPR_rpt"/>
</dbReference>
<comment type="caution">
    <text evidence="1">The sequence shown here is derived from an EMBL/GenBank/DDBJ whole genome shotgun (WGS) entry which is preliminary data.</text>
</comment>
<dbReference type="AlphaFoldDB" id="A0A5J4WJ29"/>
<evidence type="ECO:0000313" key="1">
    <source>
        <dbReference type="EMBL" id="KAA6394733.1"/>
    </source>
</evidence>
<name>A0A5J4WJ29_9EUKA</name>
<proteinExistence type="predicted"/>
<organism evidence="1 2">
    <name type="scientific">Streblomastix strix</name>
    <dbReference type="NCBI Taxonomy" id="222440"/>
    <lineage>
        <taxon>Eukaryota</taxon>
        <taxon>Metamonada</taxon>
        <taxon>Preaxostyla</taxon>
        <taxon>Oxymonadida</taxon>
        <taxon>Streblomastigidae</taxon>
        <taxon>Streblomastix</taxon>
    </lineage>
</organism>
<dbReference type="Pfam" id="PF13181">
    <property type="entry name" value="TPR_8"/>
    <property type="match status" value="1"/>
</dbReference>
<accession>A0A5J4WJ29</accession>
<dbReference type="SUPFAM" id="SSF48452">
    <property type="entry name" value="TPR-like"/>
    <property type="match status" value="1"/>
</dbReference>
<dbReference type="InterPro" id="IPR011990">
    <property type="entry name" value="TPR-like_helical_dom_sf"/>
</dbReference>
<evidence type="ECO:0000313" key="2">
    <source>
        <dbReference type="Proteomes" id="UP000324800"/>
    </source>
</evidence>
<dbReference type="Proteomes" id="UP000324800">
    <property type="component" value="Unassembled WGS sequence"/>
</dbReference>
<protein>
    <submittedName>
        <fullName evidence="1">Uncharacterized protein</fullName>
    </submittedName>
</protein>
<dbReference type="Gene3D" id="1.25.40.10">
    <property type="entry name" value="Tetratricopeptide repeat domain"/>
    <property type="match status" value="1"/>
</dbReference>
<gene>
    <name evidence="1" type="ORF">EZS28_009738</name>
</gene>
<reference evidence="1 2" key="1">
    <citation type="submission" date="2019-03" db="EMBL/GenBank/DDBJ databases">
        <title>Single cell metagenomics reveals metabolic interactions within the superorganism composed of flagellate Streblomastix strix and complex community of Bacteroidetes bacteria on its surface.</title>
        <authorList>
            <person name="Treitli S.C."/>
            <person name="Kolisko M."/>
            <person name="Husnik F."/>
            <person name="Keeling P."/>
            <person name="Hampl V."/>
        </authorList>
    </citation>
    <scope>NUCLEOTIDE SEQUENCE [LARGE SCALE GENOMIC DNA]</scope>
    <source>
        <strain evidence="1">ST1C</strain>
    </source>
</reference>
<dbReference type="EMBL" id="SNRW01001863">
    <property type="protein sequence ID" value="KAA6394733.1"/>
    <property type="molecule type" value="Genomic_DNA"/>
</dbReference>